<evidence type="ECO:0000313" key="5">
    <source>
        <dbReference type="EMBL" id="EFP88837.2"/>
    </source>
</evidence>
<dbReference type="InterPro" id="IPR014001">
    <property type="entry name" value="Helicase_ATP-bd"/>
</dbReference>
<keyword evidence="2" id="KW-0378">Hydrolase</keyword>
<dbReference type="KEGG" id="pgr:PGTG_14176"/>
<dbReference type="PANTHER" id="PTHR45626">
    <property type="entry name" value="TRANSCRIPTION TERMINATION FACTOR 2-RELATED"/>
    <property type="match status" value="1"/>
</dbReference>
<dbReference type="InterPro" id="IPR027417">
    <property type="entry name" value="P-loop_NTPase"/>
</dbReference>
<keyword evidence="3" id="KW-0067">ATP-binding</keyword>
<dbReference type="EMBL" id="DS178317">
    <property type="protein sequence ID" value="EFP88837.2"/>
    <property type="molecule type" value="Genomic_DNA"/>
</dbReference>
<reference evidence="6" key="2">
    <citation type="journal article" date="2011" name="Proc. Natl. Acad. Sci. U.S.A.">
        <title>Obligate biotrophy features unraveled by the genomic analysis of rust fungi.</title>
        <authorList>
            <person name="Duplessis S."/>
            <person name="Cuomo C.A."/>
            <person name="Lin Y.-C."/>
            <person name="Aerts A."/>
            <person name="Tisserant E."/>
            <person name="Veneault-Fourrey C."/>
            <person name="Joly D.L."/>
            <person name="Hacquard S."/>
            <person name="Amselem J."/>
            <person name="Cantarel B.L."/>
            <person name="Chiu R."/>
            <person name="Coutinho P.M."/>
            <person name="Feau N."/>
            <person name="Field M."/>
            <person name="Frey P."/>
            <person name="Gelhaye E."/>
            <person name="Goldberg J."/>
            <person name="Grabherr M.G."/>
            <person name="Kodira C.D."/>
            <person name="Kohler A."/>
            <person name="Kuees U."/>
            <person name="Lindquist E.A."/>
            <person name="Lucas S.M."/>
            <person name="Mago R."/>
            <person name="Mauceli E."/>
            <person name="Morin E."/>
            <person name="Murat C."/>
            <person name="Pangilinan J.L."/>
            <person name="Park R."/>
            <person name="Pearson M."/>
            <person name="Quesneville H."/>
            <person name="Rouhier N."/>
            <person name="Sakthikumar S."/>
            <person name="Salamov A.A."/>
            <person name="Schmutz J."/>
            <person name="Selles B."/>
            <person name="Shapiro H."/>
            <person name="Tanguay P."/>
            <person name="Tuskan G.A."/>
            <person name="Henrissat B."/>
            <person name="Van de Peer Y."/>
            <person name="Rouze P."/>
            <person name="Ellis J.G."/>
            <person name="Dodds P.N."/>
            <person name="Schein J.E."/>
            <person name="Zhong S."/>
            <person name="Hamelin R.C."/>
            <person name="Grigoriev I.V."/>
            <person name="Szabo L.J."/>
            <person name="Martin F."/>
        </authorList>
    </citation>
    <scope>NUCLEOTIDE SEQUENCE [LARGE SCALE GENOMIC DNA]</scope>
    <source>
        <strain evidence="6">CRL 75-36-700-3 / race SCCL</strain>
    </source>
</reference>
<feature type="domain" description="Helicase ATP-binding" evidence="4">
    <location>
        <begin position="218"/>
        <end position="401"/>
    </location>
</feature>
<proteinExistence type="predicted"/>
<dbReference type="HOGENOM" id="CLU_024269_0_0_1"/>
<dbReference type="InParanoid" id="E3KX67"/>
<dbReference type="STRING" id="418459.E3KX67"/>
<dbReference type="GO" id="GO:0005524">
    <property type="term" value="F:ATP binding"/>
    <property type="evidence" value="ECO:0007669"/>
    <property type="project" value="UniProtKB-KW"/>
</dbReference>
<dbReference type="InterPro" id="IPR038718">
    <property type="entry name" value="SNF2-like_sf"/>
</dbReference>
<evidence type="ECO:0000259" key="4">
    <source>
        <dbReference type="PROSITE" id="PS51192"/>
    </source>
</evidence>
<accession>E3KX67</accession>
<keyword evidence="6" id="KW-1185">Reference proteome</keyword>
<organism evidence="5 6">
    <name type="scientific">Puccinia graminis f. sp. tritici (strain CRL 75-36-700-3 / race SCCL)</name>
    <name type="common">Black stem rust fungus</name>
    <dbReference type="NCBI Taxonomy" id="418459"/>
    <lineage>
        <taxon>Eukaryota</taxon>
        <taxon>Fungi</taxon>
        <taxon>Dikarya</taxon>
        <taxon>Basidiomycota</taxon>
        <taxon>Pucciniomycotina</taxon>
        <taxon>Pucciniomycetes</taxon>
        <taxon>Pucciniales</taxon>
        <taxon>Pucciniaceae</taxon>
        <taxon>Puccinia</taxon>
    </lineage>
</organism>
<name>E3KX67_PUCGT</name>
<dbReference type="Gene3D" id="3.40.50.10810">
    <property type="entry name" value="Tandem AAA-ATPase domain"/>
    <property type="match status" value="1"/>
</dbReference>
<evidence type="ECO:0000256" key="2">
    <source>
        <dbReference type="ARBA" id="ARBA00022801"/>
    </source>
</evidence>
<dbReference type="Gene3D" id="3.40.50.300">
    <property type="entry name" value="P-loop containing nucleotide triphosphate hydrolases"/>
    <property type="match status" value="1"/>
</dbReference>
<keyword evidence="1" id="KW-0547">Nucleotide-binding</keyword>
<dbReference type="GO" id="GO:0005634">
    <property type="term" value="C:nucleus"/>
    <property type="evidence" value="ECO:0000318"/>
    <property type="project" value="GO_Central"/>
</dbReference>
<protein>
    <recommendedName>
        <fullName evidence="4">Helicase ATP-binding domain-containing protein</fullName>
    </recommendedName>
</protein>
<evidence type="ECO:0000256" key="1">
    <source>
        <dbReference type="ARBA" id="ARBA00022741"/>
    </source>
</evidence>
<dbReference type="PROSITE" id="PS51192">
    <property type="entry name" value="HELICASE_ATP_BIND_1"/>
    <property type="match status" value="1"/>
</dbReference>
<dbReference type="GeneID" id="10541952"/>
<dbReference type="GO" id="GO:0016787">
    <property type="term" value="F:hydrolase activity"/>
    <property type="evidence" value="ECO:0007669"/>
    <property type="project" value="UniProtKB-KW"/>
</dbReference>
<dbReference type="VEuPathDB" id="FungiDB:PGTG_14176"/>
<dbReference type="AlphaFoldDB" id="E3KX67"/>
<dbReference type="Proteomes" id="UP000008783">
    <property type="component" value="Unassembled WGS sequence"/>
</dbReference>
<reference key="1">
    <citation type="submission" date="2007-01" db="EMBL/GenBank/DDBJ databases">
        <title>The Genome Sequence of Puccinia graminis f. sp. tritici Strain CRL 75-36-700-3.</title>
        <authorList>
            <consortium name="The Broad Institute Genome Sequencing Platform"/>
            <person name="Birren B."/>
            <person name="Lander E."/>
            <person name="Galagan J."/>
            <person name="Nusbaum C."/>
            <person name="Devon K."/>
            <person name="Cuomo C."/>
            <person name="Jaffe D."/>
            <person name="Butler J."/>
            <person name="Alvarez P."/>
            <person name="Gnerre S."/>
            <person name="Grabherr M."/>
            <person name="Mauceli E."/>
            <person name="Brockman W."/>
            <person name="Young S."/>
            <person name="LaButti K."/>
            <person name="Sykes S."/>
            <person name="DeCaprio D."/>
            <person name="Crawford M."/>
            <person name="Koehrsen M."/>
            <person name="Engels R."/>
            <person name="Montgomery P."/>
            <person name="Pearson M."/>
            <person name="Howarth C."/>
            <person name="Larson L."/>
            <person name="White J."/>
            <person name="Zeng Q."/>
            <person name="Kodira C."/>
            <person name="Yandava C."/>
            <person name="Alvarado L."/>
            <person name="O'Leary S."/>
            <person name="Szabo L."/>
            <person name="Dean R."/>
            <person name="Schein J."/>
        </authorList>
    </citation>
    <scope>NUCLEOTIDE SEQUENCE</scope>
    <source>
        <strain>CRL 75-36-700-3</strain>
    </source>
</reference>
<dbReference type="SMART" id="SM00487">
    <property type="entry name" value="DEXDc"/>
    <property type="match status" value="1"/>
</dbReference>
<dbReference type="GO" id="GO:0008094">
    <property type="term" value="F:ATP-dependent activity, acting on DNA"/>
    <property type="evidence" value="ECO:0000318"/>
    <property type="project" value="GO_Central"/>
</dbReference>
<dbReference type="RefSeq" id="XP_003333256.2">
    <property type="nucleotide sequence ID" value="XM_003333208.2"/>
</dbReference>
<dbReference type="CDD" id="cd18008">
    <property type="entry name" value="DEXDc_SHPRH-like"/>
    <property type="match status" value="1"/>
</dbReference>
<gene>
    <name evidence="5" type="ORF">PGTG_14176</name>
</gene>
<dbReference type="InterPro" id="IPR050628">
    <property type="entry name" value="SNF2_RAD54_helicase_TF"/>
</dbReference>
<evidence type="ECO:0000313" key="6">
    <source>
        <dbReference type="Proteomes" id="UP000008783"/>
    </source>
</evidence>
<dbReference type="GO" id="GO:0006281">
    <property type="term" value="P:DNA repair"/>
    <property type="evidence" value="ECO:0000318"/>
    <property type="project" value="GO_Central"/>
</dbReference>
<evidence type="ECO:0000256" key="3">
    <source>
        <dbReference type="ARBA" id="ARBA00022840"/>
    </source>
</evidence>
<dbReference type="SUPFAM" id="SSF52540">
    <property type="entry name" value="P-loop containing nucleoside triphosphate hydrolases"/>
    <property type="match status" value="1"/>
</dbReference>
<dbReference type="OrthoDB" id="2503761at2759"/>
<dbReference type="PANTHER" id="PTHR45626:SF22">
    <property type="entry name" value="DNA REPAIR PROTEIN RAD5"/>
    <property type="match status" value="1"/>
</dbReference>
<dbReference type="Pfam" id="PF00176">
    <property type="entry name" value="SNF2-rel_dom"/>
    <property type="match status" value="1"/>
</dbReference>
<sequence>MAVVFCLGQILISFPSRTTISPPADVLQVVFLQRGNRRVHVLGAGGLSFGDLSEIQSRFVGQLLGPVGGCSTRMTEAKFSDLEESLIKLQAFVITKSSTHSQLRACVFSRSKDVQTVLSAFSGAGIDILPIWNYNQSLFFDIPLFTSSDHQHVQSENFRWLQPYLFQCKTKLKDHQLSALRFLKKNESEGDTISQVWNHSDNNWIRNNVGDWTEPQTSSEDRRPRGSILADDMGLGKTLTALMFILATSQLGVNFRHSNMDGTAATSAATLIICPLATLSNWENEIHIHFRAQAIPYCVFHGSNREEIKYEQFLSSMVVLTTYEMIGTAGNTSTSRPMIENLNINWFRIVLDEAHMIRNRGSTRTQLIQRLRARFFLCLTGTPLQNRLTDLQSLVQLLKIQPWSEEWIWKNFLIPNINVLVRNGRLQDEECTRFGSRTNSKFEFQSSTAHNINRLMEEICLRRTKDVLLNLPPKTERAVVVHLSSDWLKISEELHQTFVTRFGRFRSSEEGWNFGEFFRQLTRIQQFCNHPLFAREEIDYRGEWRWNQSAKAVHLVAKLKELAGQGSYGRTPKSVVFSSYVGFLKM</sequence>
<dbReference type="InterPro" id="IPR000330">
    <property type="entry name" value="SNF2_N"/>
</dbReference>